<feature type="region of interest" description="Disordered" evidence="1">
    <location>
        <begin position="127"/>
        <end position="238"/>
    </location>
</feature>
<feature type="region of interest" description="Disordered" evidence="1">
    <location>
        <begin position="66"/>
        <end position="115"/>
    </location>
</feature>
<evidence type="ECO:0000256" key="1">
    <source>
        <dbReference type="SAM" id="MobiDB-lite"/>
    </source>
</evidence>
<comment type="caution">
    <text evidence="2">The sequence shown here is derived from an EMBL/GenBank/DDBJ whole genome shotgun (WGS) entry which is preliminary data.</text>
</comment>
<dbReference type="AlphaFoldDB" id="A0AAV9JJ44"/>
<accession>A0AAV9JJ44</accession>
<feature type="compositionally biased region" description="Acidic residues" evidence="1">
    <location>
        <begin position="141"/>
        <end position="176"/>
    </location>
</feature>
<keyword evidence="3" id="KW-1185">Reference proteome</keyword>
<sequence>MSLIKRLSDSFWSYVSPSKPSATKPTPQTLPKFKKPAIPNRRASLEEVIRYSRSMSPIARVDSWRFGSSSEATSSMVGGGKRKQLHTPSTDAGRRKKARMMEDEEMDYVSQTGYDDDVQMGEEDVQMNEEDEIVQGGEDRDAVEEGDEYEESDEGEEGDEYEEGDEDEDEELDELASDISNVRVRSSSPASSRRSDDDDDDVEQDTTLVVSEEEYNRDSPPRRRRIIHIPEEHSSRGVSTEDLRAAGWCDNHIELVQHIAMRGFEPLLPHYYTMDYRYLPDALFSIDNEAVISSVCSQHYRGIVALQKLLEIGGRVRDRVLLNGMVTPEQQVKRSLREYIKWANTDASLDQRTAIPVLAIEIQPANTPAPELQERARRKMARLHARFEEAFRVRSSIETTPSTASTALSYPIPQLYAIIASHTFIALMAYRPELANEGQVKLVSHFNMDDKGYDVWNALALAIIVCHARNMQLRIAEETGLGRRELGGEPEVVDDPDL</sequence>
<feature type="compositionally biased region" description="Low complexity" evidence="1">
    <location>
        <begin position="16"/>
        <end position="27"/>
    </location>
</feature>
<feature type="region of interest" description="Disordered" evidence="1">
    <location>
        <begin position="15"/>
        <end position="38"/>
    </location>
</feature>
<name>A0AAV9JJ44_9PEZI</name>
<feature type="compositionally biased region" description="Polar residues" evidence="1">
    <location>
        <begin position="66"/>
        <end position="76"/>
    </location>
</feature>
<evidence type="ECO:0000313" key="3">
    <source>
        <dbReference type="Proteomes" id="UP001324427"/>
    </source>
</evidence>
<organism evidence="2 3">
    <name type="scientific">Oleoguttula mirabilis</name>
    <dbReference type="NCBI Taxonomy" id="1507867"/>
    <lineage>
        <taxon>Eukaryota</taxon>
        <taxon>Fungi</taxon>
        <taxon>Dikarya</taxon>
        <taxon>Ascomycota</taxon>
        <taxon>Pezizomycotina</taxon>
        <taxon>Dothideomycetes</taxon>
        <taxon>Dothideomycetidae</taxon>
        <taxon>Mycosphaerellales</taxon>
        <taxon>Teratosphaeriaceae</taxon>
        <taxon>Oleoguttula</taxon>
    </lineage>
</organism>
<gene>
    <name evidence="2" type="ORF">LTR36_003863</name>
</gene>
<reference evidence="2 3" key="1">
    <citation type="submission" date="2021-11" db="EMBL/GenBank/DDBJ databases">
        <title>Black yeast isolated from Biological Soil Crust.</title>
        <authorList>
            <person name="Kurbessoian T."/>
        </authorList>
    </citation>
    <scope>NUCLEOTIDE SEQUENCE [LARGE SCALE GENOMIC DNA]</scope>
    <source>
        <strain evidence="2 3">CCFEE 5522</strain>
    </source>
</reference>
<feature type="compositionally biased region" description="Low complexity" evidence="1">
    <location>
        <begin position="182"/>
        <end position="192"/>
    </location>
</feature>
<dbReference type="Proteomes" id="UP001324427">
    <property type="component" value="Unassembled WGS sequence"/>
</dbReference>
<proteinExistence type="predicted"/>
<dbReference type="EMBL" id="JAVFHQ010000022">
    <property type="protein sequence ID" value="KAK4544958.1"/>
    <property type="molecule type" value="Genomic_DNA"/>
</dbReference>
<feature type="compositionally biased region" description="Basic and acidic residues" evidence="1">
    <location>
        <begin position="228"/>
        <end position="238"/>
    </location>
</feature>
<evidence type="ECO:0000313" key="2">
    <source>
        <dbReference type="EMBL" id="KAK4544958.1"/>
    </source>
</evidence>
<protein>
    <submittedName>
        <fullName evidence="2">Uncharacterized protein</fullName>
    </submittedName>
</protein>